<dbReference type="GO" id="GO:0009298">
    <property type="term" value="P:GDP-mannose biosynthetic process"/>
    <property type="evidence" value="ECO:0007669"/>
    <property type="project" value="TreeGrafter"/>
</dbReference>
<comment type="catalytic activity">
    <reaction evidence="7">
        <text>alpha-D-mannose 1-phosphate + GTP + H(+) = GDP-alpha-D-mannose + diphosphate</text>
        <dbReference type="Rhea" id="RHEA:15229"/>
        <dbReference type="ChEBI" id="CHEBI:15378"/>
        <dbReference type="ChEBI" id="CHEBI:33019"/>
        <dbReference type="ChEBI" id="CHEBI:37565"/>
        <dbReference type="ChEBI" id="CHEBI:57527"/>
        <dbReference type="ChEBI" id="CHEBI:58409"/>
        <dbReference type="EC" id="2.7.7.13"/>
    </reaction>
</comment>
<dbReference type="SUPFAM" id="SSF53448">
    <property type="entry name" value="Nucleotide-diphospho-sugar transferases"/>
    <property type="match status" value="1"/>
</dbReference>
<reference evidence="13" key="1">
    <citation type="submission" date="2017-04" db="EMBL/GenBank/DDBJ databases">
        <authorList>
            <person name="Varghese N."/>
            <person name="Submissions S."/>
        </authorList>
    </citation>
    <scope>NUCLEOTIDE SEQUENCE [LARGE SCALE GENOMIC DNA]</scope>
    <source>
        <strain evidence="13">LMG 29540</strain>
    </source>
</reference>
<dbReference type="Proteomes" id="UP000193228">
    <property type="component" value="Unassembled WGS sequence"/>
</dbReference>
<dbReference type="InterPro" id="IPR005835">
    <property type="entry name" value="NTP_transferase_dom"/>
</dbReference>
<keyword evidence="5" id="KW-0547">Nucleotide-binding</keyword>
<dbReference type="InterPro" id="IPR054566">
    <property type="entry name" value="ManC/GMP-like_b-helix"/>
</dbReference>
<dbReference type="STRING" id="1515439.SAMN06265784_102487"/>
<dbReference type="RefSeq" id="WP_085481620.1">
    <property type="nucleotide sequence ID" value="NZ_FXAT01000002.1"/>
</dbReference>
<dbReference type="Pfam" id="PF01050">
    <property type="entry name" value="MannoseP_isomer"/>
    <property type="match status" value="1"/>
</dbReference>
<organism evidence="12 13">
    <name type="scientific">Paraburkholderia susongensis</name>
    <dbReference type="NCBI Taxonomy" id="1515439"/>
    <lineage>
        <taxon>Bacteria</taxon>
        <taxon>Pseudomonadati</taxon>
        <taxon>Pseudomonadota</taxon>
        <taxon>Betaproteobacteria</taxon>
        <taxon>Burkholderiales</taxon>
        <taxon>Burkholderiaceae</taxon>
        <taxon>Paraburkholderia</taxon>
    </lineage>
</organism>
<evidence type="ECO:0000256" key="6">
    <source>
        <dbReference type="ARBA" id="ARBA00023134"/>
    </source>
</evidence>
<feature type="domain" description="MannoseP isomerase/GMP-like beta-helix" evidence="11">
    <location>
        <begin position="357"/>
        <end position="404"/>
    </location>
</feature>
<protein>
    <recommendedName>
        <fullName evidence="2">mannose-1-phosphate guanylyltransferase</fullName>
        <ecNumber evidence="2">2.7.7.13</ecNumber>
    </recommendedName>
</protein>
<evidence type="ECO:0000256" key="7">
    <source>
        <dbReference type="ARBA" id="ARBA00047343"/>
    </source>
</evidence>
<dbReference type="Gene3D" id="3.90.550.10">
    <property type="entry name" value="Spore Coat Polysaccharide Biosynthesis Protein SpsA, Chain A"/>
    <property type="match status" value="1"/>
</dbReference>
<evidence type="ECO:0000256" key="5">
    <source>
        <dbReference type="ARBA" id="ARBA00022741"/>
    </source>
</evidence>
<dbReference type="InterPro" id="IPR014710">
    <property type="entry name" value="RmlC-like_jellyroll"/>
</dbReference>
<accession>A0A1X7JE71</accession>
<evidence type="ECO:0000259" key="11">
    <source>
        <dbReference type="Pfam" id="PF22640"/>
    </source>
</evidence>
<feature type="domain" description="Nucleotidyl transferase" evidence="9">
    <location>
        <begin position="101"/>
        <end position="343"/>
    </location>
</feature>
<dbReference type="EC" id="2.7.7.13" evidence="2"/>
<dbReference type="AlphaFoldDB" id="A0A1X7JE71"/>
<evidence type="ECO:0000259" key="9">
    <source>
        <dbReference type="Pfam" id="PF00483"/>
    </source>
</evidence>
<evidence type="ECO:0000256" key="4">
    <source>
        <dbReference type="ARBA" id="ARBA00022695"/>
    </source>
</evidence>
<evidence type="ECO:0000256" key="2">
    <source>
        <dbReference type="ARBA" id="ARBA00012387"/>
    </source>
</evidence>
<dbReference type="GO" id="GO:0016853">
    <property type="term" value="F:isomerase activity"/>
    <property type="evidence" value="ECO:0007669"/>
    <property type="project" value="UniProtKB-KW"/>
</dbReference>
<evidence type="ECO:0000256" key="8">
    <source>
        <dbReference type="RuleBase" id="RU004190"/>
    </source>
</evidence>
<keyword evidence="4 12" id="KW-0548">Nucleotidyltransferase</keyword>
<sequence>MNRIVEPGNPLAQQAKAATTLNALSVQPVILAGGSGTRLWPLSRERNPKQLIGLMGEESLLEATLHRLDAAFGVAFDAAFAATTNPACTGSPASRAVRPATPLVVCCEDLRLQTLERVEQYSKPVRMLLEPVPRNTAPALSIAALAARASAAAGDDPILVALPADHLIADHAAFGAALNEALAHAARGAIVTLGVPPQRAATGYGYIRTGAALGGKGARAIERFVEKPDAELAERYFASGKYWWNSGMFVVRASVWLAAIGLCRPTIAAACADAFEHASIDGDGSLHLARDAFAACPSDSIDYAVMERIATDARLVGVAVPLVAGWSDIGAWDSVWDASSKDAHGNVARGRVMFDGSTDSFAHSDGRLVACVGVSGVVVVETADAVLVAAKDRVQDVKAIVGRLKAEQGSEAEEHRKVGRPWGFYDSLERGERFQVKRIVVKPGGRLSLQMHHHRAEHWIVVRGTALVTRGDERFLLSENQSAFIPLGVTHRLENPGKTPLEIIEVQSGGYLGEDDIVRFDDQYGRDQESGHAGNGTSGNGA</sequence>
<feature type="domain" description="Mannose-6-phosphate isomerase type II C-terminal" evidence="10">
    <location>
        <begin position="410"/>
        <end position="522"/>
    </location>
</feature>
<dbReference type="SUPFAM" id="SSF51182">
    <property type="entry name" value="RmlC-like cupins"/>
    <property type="match status" value="1"/>
</dbReference>
<dbReference type="NCBIfam" id="TIGR01479">
    <property type="entry name" value="GMP_PMI"/>
    <property type="match status" value="1"/>
</dbReference>
<feature type="domain" description="Nucleotidyl transferase" evidence="9">
    <location>
        <begin position="28"/>
        <end position="68"/>
    </location>
</feature>
<dbReference type="Pfam" id="PF22640">
    <property type="entry name" value="ManC_GMP_beta-helix"/>
    <property type="match status" value="1"/>
</dbReference>
<evidence type="ECO:0000259" key="10">
    <source>
        <dbReference type="Pfam" id="PF01050"/>
    </source>
</evidence>
<dbReference type="CDD" id="cd02509">
    <property type="entry name" value="GDP-M1P_Guanylyltransferase"/>
    <property type="match status" value="1"/>
</dbReference>
<keyword evidence="13" id="KW-1185">Reference proteome</keyword>
<keyword evidence="6" id="KW-0342">GTP-binding</keyword>
<dbReference type="InterPro" id="IPR006375">
    <property type="entry name" value="Man1P_GuaTrfase/Man6P_Isoase"/>
</dbReference>
<dbReference type="InterPro" id="IPR051161">
    <property type="entry name" value="Mannose-6P_isomerase_type2"/>
</dbReference>
<evidence type="ECO:0000313" key="13">
    <source>
        <dbReference type="Proteomes" id="UP000193228"/>
    </source>
</evidence>
<dbReference type="GO" id="GO:0004475">
    <property type="term" value="F:mannose-1-phosphate guanylyltransferase (GTP) activity"/>
    <property type="evidence" value="ECO:0007669"/>
    <property type="project" value="UniProtKB-EC"/>
</dbReference>
<keyword evidence="3 12" id="KW-0808">Transferase</keyword>
<dbReference type="EMBL" id="FXAT01000002">
    <property type="protein sequence ID" value="SMG26028.1"/>
    <property type="molecule type" value="Genomic_DNA"/>
</dbReference>
<dbReference type="Pfam" id="PF00483">
    <property type="entry name" value="NTP_transferase"/>
    <property type="match status" value="2"/>
</dbReference>
<dbReference type="OrthoDB" id="9806359at2"/>
<dbReference type="InterPro" id="IPR011051">
    <property type="entry name" value="RmlC_Cupin_sf"/>
</dbReference>
<dbReference type="Gene3D" id="2.60.120.10">
    <property type="entry name" value="Jelly Rolls"/>
    <property type="match status" value="1"/>
</dbReference>
<dbReference type="InterPro" id="IPR049577">
    <property type="entry name" value="GMPP_N"/>
</dbReference>
<name>A0A1X7JE71_9BURK</name>
<dbReference type="FunFam" id="2.60.120.10:FF:000032">
    <property type="entry name" value="Mannose-1-phosphate guanylyltransferase/mannose-6-phosphate isomerase"/>
    <property type="match status" value="1"/>
</dbReference>
<dbReference type="GO" id="GO:0000271">
    <property type="term" value="P:polysaccharide biosynthetic process"/>
    <property type="evidence" value="ECO:0007669"/>
    <property type="project" value="InterPro"/>
</dbReference>
<dbReference type="PANTHER" id="PTHR46390">
    <property type="entry name" value="MANNOSE-1-PHOSPHATE GUANYLYLTRANSFERASE"/>
    <property type="match status" value="1"/>
</dbReference>
<gene>
    <name evidence="12" type="ORF">SAMN06265784_102487</name>
</gene>
<dbReference type="InterPro" id="IPR001538">
    <property type="entry name" value="Man6P_isomerase-2_C"/>
</dbReference>
<proteinExistence type="inferred from homology"/>
<dbReference type="GO" id="GO:0005525">
    <property type="term" value="F:GTP binding"/>
    <property type="evidence" value="ECO:0007669"/>
    <property type="project" value="UniProtKB-KW"/>
</dbReference>
<comment type="similarity">
    <text evidence="1 8">Belongs to the mannose-6-phosphate isomerase type 2 family.</text>
</comment>
<evidence type="ECO:0000256" key="1">
    <source>
        <dbReference type="ARBA" id="ARBA00006115"/>
    </source>
</evidence>
<dbReference type="PANTHER" id="PTHR46390:SF1">
    <property type="entry name" value="MANNOSE-1-PHOSPHATE GUANYLYLTRANSFERASE"/>
    <property type="match status" value="1"/>
</dbReference>
<evidence type="ECO:0000256" key="3">
    <source>
        <dbReference type="ARBA" id="ARBA00022679"/>
    </source>
</evidence>
<dbReference type="CDD" id="cd02213">
    <property type="entry name" value="cupin_PMI_typeII_C"/>
    <property type="match status" value="1"/>
</dbReference>
<evidence type="ECO:0000313" key="12">
    <source>
        <dbReference type="EMBL" id="SMG26028.1"/>
    </source>
</evidence>
<keyword evidence="12" id="KW-0413">Isomerase</keyword>
<dbReference type="InterPro" id="IPR029044">
    <property type="entry name" value="Nucleotide-diphossugar_trans"/>
</dbReference>